<dbReference type="InterPro" id="IPR036388">
    <property type="entry name" value="WH-like_DNA-bd_sf"/>
</dbReference>
<evidence type="ECO:0000313" key="4">
    <source>
        <dbReference type="EMBL" id="AIG96870.1"/>
    </source>
</evidence>
<dbReference type="SUPFAM" id="SSF46785">
    <property type="entry name" value="Winged helix' DNA-binding domain"/>
    <property type="match status" value="1"/>
</dbReference>
<dbReference type="PANTHER" id="PTHR34293">
    <property type="entry name" value="HTH-TYPE TRANSCRIPTIONAL REGULATOR TRMBL2"/>
    <property type="match status" value="1"/>
</dbReference>
<evidence type="ECO:0000256" key="1">
    <source>
        <dbReference type="ARBA" id="ARBA00007287"/>
    </source>
</evidence>
<dbReference type="HOGENOM" id="CLU_1044274_0_0_2"/>
<name>A0A075W8X0_ARCFL</name>
<dbReference type="Gene3D" id="1.10.10.10">
    <property type="entry name" value="Winged helix-like DNA-binding domain superfamily/Winged helix DNA-binding domain"/>
    <property type="match status" value="1"/>
</dbReference>
<dbReference type="Proteomes" id="UP000028501">
    <property type="component" value="Chromosome"/>
</dbReference>
<proteinExistence type="inferred from homology"/>
<dbReference type="AlphaFoldDB" id="A0A075W8X0"/>
<dbReference type="KEGG" id="afg:AFULGI_00000240"/>
<evidence type="ECO:0000313" key="5">
    <source>
        <dbReference type="Proteomes" id="UP000028501"/>
    </source>
</evidence>
<protein>
    <submittedName>
        <fullName evidence="4">Putative transcriptional regulator</fullName>
    </submittedName>
</protein>
<dbReference type="InterPro" id="IPR036390">
    <property type="entry name" value="WH_DNA-bd_sf"/>
</dbReference>
<reference evidence="4 5" key="1">
    <citation type="submission" date="2013-07" db="EMBL/GenBank/DDBJ databases">
        <title>Genome of Archaeoglobus fulgidus.</title>
        <authorList>
            <person name="Fiebig A."/>
            <person name="Birkeland N.-K."/>
        </authorList>
    </citation>
    <scope>NUCLEOTIDE SEQUENCE [LARGE SCALE GENOMIC DNA]</scope>
    <source>
        <strain evidence="4 5">DSM 8774</strain>
    </source>
</reference>
<dbReference type="InterPro" id="IPR021586">
    <property type="entry name" value="Tscrpt_reg_TrmB_C"/>
</dbReference>
<sequence>MSKTIINVCSIDFSVKEELESISEYLVKLGLTKKEAEVYVALLASGPKTGMELSKLTSDPAPFVYRLLRRLEKKGLVFRISDNPMIFKAYPIDIVVSSLLDEREQEFKTLLSAKDTIIKLYELHIDRRKKSKELDFIVINGVTNTINVIGEMIERAECEIKNMVGIEGVERIKYWHILEYEKAISRGVKVKILTSIDPSDVPDEIIEVSDIKFLKIPMNARFVIVDDKELIIITSQEEDGIMSIYSRNKSLVKTLSEVYDYIWGSI</sequence>
<dbReference type="EMBL" id="CP006577">
    <property type="protein sequence ID" value="AIG96870.1"/>
    <property type="molecule type" value="Genomic_DNA"/>
</dbReference>
<dbReference type="InterPro" id="IPR002831">
    <property type="entry name" value="Tscrpt_reg_TrmB_N"/>
</dbReference>
<accession>A0A075W8X0</accession>
<dbReference type="Pfam" id="PF11495">
    <property type="entry name" value="Regulator_TrmB"/>
    <property type="match status" value="1"/>
</dbReference>
<feature type="domain" description="Transcription regulator TrmB C-terminal" evidence="3">
    <location>
        <begin position="137"/>
        <end position="264"/>
    </location>
</feature>
<dbReference type="Pfam" id="PF01978">
    <property type="entry name" value="TrmB"/>
    <property type="match status" value="1"/>
</dbReference>
<dbReference type="PANTHER" id="PTHR34293:SF1">
    <property type="entry name" value="HTH-TYPE TRANSCRIPTIONAL REGULATOR TRMBL2"/>
    <property type="match status" value="1"/>
</dbReference>
<dbReference type="InterPro" id="IPR051797">
    <property type="entry name" value="TrmB-like"/>
</dbReference>
<feature type="domain" description="Transcription regulator TrmB N-terminal" evidence="2">
    <location>
        <begin position="27"/>
        <end position="92"/>
    </location>
</feature>
<evidence type="ECO:0000259" key="3">
    <source>
        <dbReference type="Pfam" id="PF11495"/>
    </source>
</evidence>
<comment type="similarity">
    <text evidence="1">Belongs to the transcriptional regulator TrmB family.</text>
</comment>
<gene>
    <name evidence="4" type="ORF">AFULGI_00000240</name>
</gene>
<evidence type="ECO:0000259" key="2">
    <source>
        <dbReference type="Pfam" id="PF01978"/>
    </source>
</evidence>
<organism evidence="4 5">
    <name type="scientific">Archaeoglobus fulgidus DSM 8774</name>
    <dbReference type="NCBI Taxonomy" id="1344584"/>
    <lineage>
        <taxon>Archaea</taxon>
        <taxon>Methanobacteriati</taxon>
        <taxon>Methanobacteriota</taxon>
        <taxon>Archaeoglobi</taxon>
        <taxon>Archaeoglobales</taxon>
        <taxon>Archaeoglobaceae</taxon>
        <taxon>Archaeoglobus</taxon>
    </lineage>
</organism>